<dbReference type="Proteomes" id="UP000279259">
    <property type="component" value="Unassembled WGS sequence"/>
</dbReference>
<feature type="transmembrane region" description="Helical" evidence="2">
    <location>
        <begin position="258"/>
        <end position="275"/>
    </location>
</feature>
<accession>A0A427YD22</accession>
<feature type="transmembrane region" description="Helical" evidence="2">
    <location>
        <begin position="296"/>
        <end position="323"/>
    </location>
</feature>
<feature type="transmembrane region" description="Helical" evidence="2">
    <location>
        <begin position="343"/>
        <end position="365"/>
    </location>
</feature>
<feature type="compositionally biased region" description="Basic and acidic residues" evidence="1">
    <location>
        <begin position="556"/>
        <end position="574"/>
    </location>
</feature>
<sequence length="587" mass="62540">MNRSLSLRVLRPAFRTVPTPPSALSRPSALVRFSPLSPLSLQSKTPATRSLAPSLFATTRAYATSSKGDKDKDKGTGGKDAGQKSGDTAAKSDKPAFVDQQNLTSRAMDEIRGVTHDIAEIIAGGSSRSVGGGTAPAAKSLPGQLAAMESSSHSHGGSVREDFITITTSMITEVPKPALYFGLAGTLPYLGTSVGTVLLAREASRASQVCYVPHTLQPNGGRMCLPLTPASAPGLSTMTGMDLPSALAQLHTLEHIQITYGAIILSFLGAIHWGMEFSKLGGEQGYRRLVIGTLPVLFAWPTTFLSHGVALATQWLGFTGMWFLDQRASNNGWTTNWYSTYRFYLSIIVGFSIIGTLAGTGYYGAGAGAVTDPRAKHLRHTTERQSAYKSIETRVAKKNFPDNDSTRVGRVEGKVGGDIEVESNEGGESYTKFHNVAKDEEEKQQQEEEKQKQAEKQDKKDEHQMDKAPGTMKNQAEDRTGKNANMPGGEEEKEGGGEEGKGGKGRLGKKEQTAGEKDPGTKRSEEKDVPEQKKGDSEKAQAGKGEKAGDGSGSESKNEGGDAGKSQQKKDNPDGKGAAGEKNTGKR</sequence>
<proteinExistence type="predicted"/>
<reference evidence="3 4" key="1">
    <citation type="submission" date="2018-11" db="EMBL/GenBank/DDBJ databases">
        <title>Genome sequence of Saitozyma podzolica DSM 27192.</title>
        <authorList>
            <person name="Aliyu H."/>
            <person name="Gorte O."/>
            <person name="Ochsenreither K."/>
        </authorList>
    </citation>
    <scope>NUCLEOTIDE SEQUENCE [LARGE SCALE GENOMIC DNA]</scope>
    <source>
        <strain evidence="3 4">DSM 27192</strain>
    </source>
</reference>
<evidence type="ECO:0008006" key="5">
    <source>
        <dbReference type="Google" id="ProtNLM"/>
    </source>
</evidence>
<keyword evidence="2" id="KW-0812">Transmembrane</keyword>
<feature type="compositionally biased region" description="Basic and acidic residues" evidence="1">
    <location>
        <begin position="67"/>
        <end position="77"/>
    </location>
</feature>
<dbReference type="PANTHER" id="PTHR15887">
    <property type="entry name" value="TRANSMEMBRANE PROTEIN 69"/>
    <property type="match status" value="1"/>
</dbReference>
<organism evidence="3 4">
    <name type="scientific">Saitozyma podzolica</name>
    <dbReference type="NCBI Taxonomy" id="1890683"/>
    <lineage>
        <taxon>Eukaryota</taxon>
        <taxon>Fungi</taxon>
        <taxon>Dikarya</taxon>
        <taxon>Basidiomycota</taxon>
        <taxon>Agaricomycotina</taxon>
        <taxon>Tremellomycetes</taxon>
        <taxon>Tremellales</taxon>
        <taxon>Trimorphomycetaceae</taxon>
        <taxon>Saitozyma</taxon>
    </lineage>
</organism>
<dbReference type="STRING" id="1890683.A0A427YD22"/>
<evidence type="ECO:0000256" key="1">
    <source>
        <dbReference type="SAM" id="MobiDB-lite"/>
    </source>
</evidence>
<feature type="region of interest" description="Disordered" evidence="1">
    <location>
        <begin position="62"/>
        <end position="100"/>
    </location>
</feature>
<dbReference type="OrthoDB" id="194289at2759"/>
<dbReference type="EMBL" id="RSCD01000016">
    <property type="protein sequence ID" value="RSH88857.1"/>
    <property type="molecule type" value="Genomic_DNA"/>
</dbReference>
<feature type="compositionally biased region" description="Basic and acidic residues" evidence="1">
    <location>
        <begin position="494"/>
        <end position="549"/>
    </location>
</feature>
<keyword evidence="2" id="KW-1133">Transmembrane helix</keyword>
<keyword evidence="2" id="KW-0472">Membrane</keyword>
<evidence type="ECO:0000313" key="4">
    <source>
        <dbReference type="Proteomes" id="UP000279259"/>
    </source>
</evidence>
<feature type="region of interest" description="Disordered" evidence="1">
    <location>
        <begin position="394"/>
        <end position="587"/>
    </location>
</feature>
<feature type="compositionally biased region" description="Basic and acidic residues" evidence="1">
    <location>
        <begin position="394"/>
        <end position="417"/>
    </location>
</feature>
<gene>
    <name evidence="3" type="ORF">EHS25_003085</name>
</gene>
<evidence type="ECO:0000313" key="3">
    <source>
        <dbReference type="EMBL" id="RSH88857.1"/>
    </source>
</evidence>
<protein>
    <recommendedName>
        <fullName evidence="5">Mitochondrial inner membrane protein 1</fullName>
    </recommendedName>
</protein>
<dbReference type="AlphaFoldDB" id="A0A427YD22"/>
<dbReference type="Pfam" id="PF11911">
    <property type="entry name" value="DUF3429"/>
    <property type="match status" value="1"/>
</dbReference>
<comment type="caution">
    <text evidence="3">The sequence shown here is derived from an EMBL/GenBank/DDBJ whole genome shotgun (WGS) entry which is preliminary data.</text>
</comment>
<dbReference type="PANTHER" id="PTHR15887:SF1">
    <property type="entry name" value="TRANSMEMBRANE PROTEIN 69"/>
    <property type="match status" value="1"/>
</dbReference>
<dbReference type="InterPro" id="IPR021836">
    <property type="entry name" value="DUF3429"/>
</dbReference>
<evidence type="ECO:0000256" key="2">
    <source>
        <dbReference type="SAM" id="Phobius"/>
    </source>
</evidence>
<keyword evidence="4" id="KW-1185">Reference proteome</keyword>
<feature type="compositionally biased region" description="Basic and acidic residues" evidence="1">
    <location>
        <begin position="436"/>
        <end position="466"/>
    </location>
</feature>
<name>A0A427YD22_9TREE</name>